<evidence type="ECO:0000259" key="4">
    <source>
        <dbReference type="Pfam" id="PF07176"/>
    </source>
</evidence>
<evidence type="ECO:0000256" key="3">
    <source>
        <dbReference type="ARBA" id="ARBA00023098"/>
    </source>
</evidence>
<feature type="domain" description="DUF1400" evidence="4">
    <location>
        <begin position="35"/>
        <end position="161"/>
    </location>
</feature>
<keyword evidence="2" id="KW-0442">Lipid degradation</keyword>
<protein>
    <recommendedName>
        <fullName evidence="4">DUF1400 domain-containing protein</fullName>
    </recommendedName>
</protein>
<evidence type="ECO:0000313" key="5">
    <source>
        <dbReference type="EMBL" id="GCE94533.1"/>
    </source>
</evidence>
<comment type="caution">
    <text evidence="5">The sequence shown here is derived from an EMBL/GenBank/DDBJ whole genome shotgun (WGS) entry which is preliminary data.</text>
</comment>
<dbReference type="EMBL" id="BIMW01000101">
    <property type="protein sequence ID" value="GCE94533.1"/>
    <property type="molecule type" value="Genomic_DNA"/>
</dbReference>
<reference evidence="5 6" key="1">
    <citation type="journal article" date="2019" name="J Genomics">
        <title>The Draft Genome of a Hydrogen-producing Cyanobacterium, Arthrospira platensis NIES-46.</title>
        <authorList>
            <person name="Suzuki S."/>
            <person name="Yamaguchi H."/>
            <person name="Kawachi M."/>
        </authorList>
    </citation>
    <scope>NUCLEOTIDE SEQUENCE [LARGE SCALE GENOMIC DNA]</scope>
    <source>
        <strain evidence="5 6">NIES-46</strain>
    </source>
</reference>
<dbReference type="InterPro" id="IPR029058">
    <property type="entry name" value="AB_hydrolase_fold"/>
</dbReference>
<dbReference type="GeneID" id="301683429"/>
<sequence>MAVTGKWFSSVSQIFGVGLSSVVLSAIASLSPAHSAEEMVISYGIANTSIAIADLEKFVESGESTPLLFVYGYLLNIQDTEGLRRALKSPFEASPWSIDRFLNSPTGETILRRMGRVVNTVSGENGYMALKTAIAQASKRPEGLTIMGILQEFPDAQIRIDLDFSIHVIQETSQVLFRNQTIIEQISQQERGEKTANLTEQQRFTIPNPRDMGPYSWREAEVVFFNPNRDRPSPLFLYLPENINRPAPLIIISHGLGSDPKTFNYLAEHLASHGFAVAIPEHIATSANRFEGFLQGFEEPPNSSEFADRPTDISYLLDLLEEKSASDPFWRENLDLENVGVVGQSFGGYTVLALAGAKLNPQILSQYCRDLSNQRITLNLSIILQCRALEVALERQNFRDPRIKAAIAINPFTSLVFGEGGMAAINIPLAIVSGTNDYITPAIAEQIKPFTWLTNSDNILVLFERGTHFSFLQEEGGQVPIPPEIIGPDPNLAYPYLKALSLTFFNLHIRRELDNRNYLNEAYLNTIGSSVFQMTILEELTPEQLERAFQQP</sequence>
<proteinExistence type="predicted"/>
<evidence type="ECO:0000256" key="2">
    <source>
        <dbReference type="ARBA" id="ARBA00022963"/>
    </source>
</evidence>
<dbReference type="InterPro" id="IPR010802">
    <property type="entry name" value="DUF1400"/>
</dbReference>
<dbReference type="PANTHER" id="PTHR10272">
    <property type="entry name" value="PLATELET-ACTIVATING FACTOR ACETYLHYDROLASE"/>
    <property type="match status" value="1"/>
</dbReference>
<keyword evidence="3" id="KW-0443">Lipid metabolism</keyword>
<dbReference type="Pfam" id="PF03403">
    <property type="entry name" value="PAF-AH_p_II"/>
    <property type="match status" value="1"/>
</dbReference>
<keyword evidence="1" id="KW-0378">Hydrolase</keyword>
<organism evidence="5 6">
    <name type="scientific">Limnospira platensis NIES-46</name>
    <dbReference type="NCBI Taxonomy" id="1236695"/>
    <lineage>
        <taxon>Bacteria</taxon>
        <taxon>Bacillati</taxon>
        <taxon>Cyanobacteriota</taxon>
        <taxon>Cyanophyceae</taxon>
        <taxon>Oscillatoriophycideae</taxon>
        <taxon>Oscillatoriales</taxon>
        <taxon>Sirenicapillariaceae</taxon>
        <taxon>Limnospira</taxon>
    </lineage>
</organism>
<dbReference type="SUPFAM" id="SSF53474">
    <property type="entry name" value="alpha/beta-Hydrolases"/>
    <property type="match status" value="1"/>
</dbReference>
<dbReference type="Gene3D" id="3.40.50.1820">
    <property type="entry name" value="alpha/beta hydrolase"/>
    <property type="match status" value="1"/>
</dbReference>
<dbReference type="RefSeq" id="WP_043467858.1">
    <property type="nucleotide sequence ID" value="NZ_BIMW01000101.1"/>
</dbReference>
<evidence type="ECO:0000313" key="6">
    <source>
        <dbReference type="Proteomes" id="UP000326169"/>
    </source>
</evidence>
<gene>
    <name evidence="5" type="ORF">NIES46_25910</name>
</gene>
<dbReference type="PANTHER" id="PTHR10272:SF13">
    <property type="entry name" value="POLY(ETHYLENE TEREPHTHALATE) HYDROLASE"/>
    <property type="match status" value="1"/>
</dbReference>
<evidence type="ECO:0000256" key="1">
    <source>
        <dbReference type="ARBA" id="ARBA00022801"/>
    </source>
</evidence>
<dbReference type="Proteomes" id="UP000326169">
    <property type="component" value="Unassembled WGS sequence"/>
</dbReference>
<accession>A0A5M3T465</accession>
<keyword evidence="6" id="KW-1185">Reference proteome</keyword>
<name>A0A5M3T465_LIMPL</name>
<dbReference type="Pfam" id="PF07176">
    <property type="entry name" value="DUF1400"/>
    <property type="match status" value="1"/>
</dbReference>